<proteinExistence type="predicted"/>
<dbReference type="EMBL" id="AGJK01000051">
    <property type="protein sequence ID" value="EHP92758.1"/>
    <property type="molecule type" value="Genomic_DNA"/>
</dbReference>
<accession>H1KIC3</accession>
<name>H1KIC3_METEX</name>
<evidence type="ECO:0000313" key="1">
    <source>
        <dbReference type="EMBL" id="EHP92758.1"/>
    </source>
</evidence>
<evidence type="ECO:0000313" key="2">
    <source>
        <dbReference type="Proteomes" id="UP000004382"/>
    </source>
</evidence>
<reference evidence="1 2" key="1">
    <citation type="submission" date="2011-09" db="EMBL/GenBank/DDBJ databases">
        <title>The draft genome of Methylobacterium extorquens DSM 13060.</title>
        <authorList>
            <consortium name="US DOE Joint Genome Institute (JGI-PGF)"/>
            <person name="Lucas S."/>
            <person name="Han J."/>
            <person name="Lapidus A."/>
            <person name="Cheng J.-F."/>
            <person name="Goodwin L."/>
            <person name="Pitluck S."/>
            <person name="Peters L."/>
            <person name="Land M.L."/>
            <person name="Hauser L."/>
            <person name="Koskimaki J."/>
            <person name="Halonen O."/>
            <person name="Pirttila A."/>
            <person name="Frank C."/>
            <person name="Woyke T.J."/>
        </authorList>
    </citation>
    <scope>NUCLEOTIDE SEQUENCE [LARGE SCALE GENOMIC DNA]</scope>
    <source>
        <strain evidence="1 2">DSM 13060</strain>
    </source>
</reference>
<sequence length="194" mass="21952">RQGLLVQGGAAERHGPELRQDLGWRQGPCWVKSSAFSCMTRSQSSSARNRSSWSRPHQATSKCLPPASAAWARALLRMSPLLLREQILLCSTMKFFYWRTAEQAACELLTPCGHLTRFTRRSEQGGGCVKTQARTETIEKSSALPTYEHYGRRPSCRWGAMPALHRMCEGKILLWPRRFHTASVGSGRFRLYPN</sequence>
<dbReference type="Proteomes" id="UP000004382">
    <property type="component" value="Unassembled WGS sequence"/>
</dbReference>
<comment type="caution">
    <text evidence="1">The sequence shown here is derived from an EMBL/GenBank/DDBJ whole genome shotgun (WGS) entry which is preliminary data.</text>
</comment>
<gene>
    <name evidence="1" type="ORF">MetexDRAFT_2385</name>
</gene>
<dbReference type="AlphaFoldDB" id="H1KIC3"/>
<feature type="non-terminal residue" evidence="1">
    <location>
        <position position="1"/>
    </location>
</feature>
<protein>
    <submittedName>
        <fullName evidence="1">Uncharacterized protein</fullName>
    </submittedName>
</protein>
<organism evidence="1 2">
    <name type="scientific">Methylorubrum extorquens DSM 13060</name>
    <dbReference type="NCBI Taxonomy" id="882800"/>
    <lineage>
        <taxon>Bacteria</taxon>
        <taxon>Pseudomonadati</taxon>
        <taxon>Pseudomonadota</taxon>
        <taxon>Alphaproteobacteria</taxon>
        <taxon>Hyphomicrobiales</taxon>
        <taxon>Methylobacteriaceae</taxon>
        <taxon>Methylorubrum</taxon>
    </lineage>
</organism>